<reference evidence="2 3" key="1">
    <citation type="journal article" date="2018" name="Evol. Lett.">
        <title>Horizontal gene cluster transfer increased hallucinogenic mushroom diversity.</title>
        <authorList>
            <person name="Reynolds H.T."/>
            <person name="Vijayakumar V."/>
            <person name="Gluck-Thaler E."/>
            <person name="Korotkin H.B."/>
            <person name="Matheny P.B."/>
            <person name="Slot J.C."/>
        </authorList>
    </citation>
    <scope>NUCLEOTIDE SEQUENCE [LARGE SCALE GENOMIC DNA]</scope>
    <source>
        <strain evidence="2 3">SRW20</strain>
    </source>
</reference>
<feature type="region of interest" description="Disordered" evidence="1">
    <location>
        <begin position="22"/>
        <end position="65"/>
    </location>
</feature>
<protein>
    <submittedName>
        <fullName evidence="2">Uncharacterized protein</fullName>
    </submittedName>
</protein>
<dbReference type="InParanoid" id="A0A409YRV3"/>
<proteinExistence type="predicted"/>
<feature type="compositionally biased region" description="Acidic residues" evidence="1">
    <location>
        <begin position="56"/>
        <end position="65"/>
    </location>
</feature>
<dbReference type="AlphaFoldDB" id="A0A409YRV3"/>
<dbReference type="EMBL" id="NHYE01000443">
    <property type="protein sequence ID" value="PPR05720.1"/>
    <property type="molecule type" value="Genomic_DNA"/>
</dbReference>
<keyword evidence="3" id="KW-1185">Reference proteome</keyword>
<dbReference type="Proteomes" id="UP000284706">
    <property type="component" value="Unassembled WGS sequence"/>
</dbReference>
<feature type="compositionally biased region" description="Basic and acidic residues" evidence="1">
    <location>
        <begin position="42"/>
        <end position="55"/>
    </location>
</feature>
<gene>
    <name evidence="2" type="ORF">CVT26_008961</name>
</gene>
<accession>A0A409YRV3</accession>
<evidence type="ECO:0000256" key="1">
    <source>
        <dbReference type="SAM" id="MobiDB-lite"/>
    </source>
</evidence>
<name>A0A409YRV3_9AGAR</name>
<comment type="caution">
    <text evidence="2">The sequence shown here is derived from an EMBL/GenBank/DDBJ whole genome shotgun (WGS) entry which is preliminary data.</text>
</comment>
<evidence type="ECO:0000313" key="3">
    <source>
        <dbReference type="Proteomes" id="UP000284706"/>
    </source>
</evidence>
<sequence length="65" mass="7024">MDLGYVSGRHVGDEYPVKAQERQAVSSGSHLIPYTPLSKGDCGPDMKSLADRGEDSVEEALESTR</sequence>
<evidence type="ECO:0000313" key="2">
    <source>
        <dbReference type="EMBL" id="PPR05720.1"/>
    </source>
</evidence>
<organism evidence="2 3">
    <name type="scientific">Gymnopilus dilepis</name>
    <dbReference type="NCBI Taxonomy" id="231916"/>
    <lineage>
        <taxon>Eukaryota</taxon>
        <taxon>Fungi</taxon>
        <taxon>Dikarya</taxon>
        <taxon>Basidiomycota</taxon>
        <taxon>Agaricomycotina</taxon>
        <taxon>Agaricomycetes</taxon>
        <taxon>Agaricomycetidae</taxon>
        <taxon>Agaricales</taxon>
        <taxon>Agaricineae</taxon>
        <taxon>Hymenogastraceae</taxon>
        <taxon>Gymnopilus</taxon>
    </lineage>
</organism>